<keyword evidence="1" id="KW-0862">Zinc</keyword>
<protein>
    <submittedName>
        <fullName evidence="4">ARID DNA-binding domain-containing protein</fullName>
    </submittedName>
</protein>
<feature type="domain" description="CCHC-type" evidence="3">
    <location>
        <begin position="94"/>
        <end position="109"/>
    </location>
</feature>
<comment type="caution">
    <text evidence="4">The sequence shown here is derived from an EMBL/GenBank/DDBJ whole genome shotgun (WGS) entry which is preliminary data.</text>
</comment>
<dbReference type="SMART" id="SM00343">
    <property type="entry name" value="ZnF_C2HC"/>
    <property type="match status" value="1"/>
</dbReference>
<keyword evidence="1" id="KW-0479">Metal-binding</keyword>
<evidence type="ECO:0000313" key="4">
    <source>
        <dbReference type="EMBL" id="GFA28389.1"/>
    </source>
</evidence>
<evidence type="ECO:0000256" key="1">
    <source>
        <dbReference type="PROSITE-ProRule" id="PRU00047"/>
    </source>
</evidence>
<accession>A0A699JFM9</accession>
<name>A0A699JFM9_TANCI</name>
<dbReference type="InterPro" id="IPR001878">
    <property type="entry name" value="Znf_CCHC"/>
</dbReference>
<dbReference type="GO" id="GO:0003677">
    <property type="term" value="F:DNA binding"/>
    <property type="evidence" value="ECO:0007669"/>
    <property type="project" value="UniProtKB-KW"/>
</dbReference>
<sequence length="256" mass="30393">MVNLNPFLENKLSRPSTSAYGLSNIWYQSKLGRPLRKRLQQSFIQRQMKREKENQIGNCIKQITLDCKDMLRRKLEEIELYNFTINQNKHKRHKCFKCKQSGHILRTCPMNGKSKDKEAKKDTSLGGYLSVYFGQEFGTIGEILGLSKQDREEQEYNCILNNPTKKVEEDIERICPMSHQWDFDETCAPLKTTADQKGKEKLEHFRVKLEDTEDGEDSQPQPIQSHYTRNQEPTRNDHRTINFKKVRQWRFKQQYK</sequence>
<dbReference type="InterPro" id="IPR036875">
    <property type="entry name" value="Znf_CCHC_sf"/>
</dbReference>
<dbReference type="EMBL" id="BKCJ010398066">
    <property type="protein sequence ID" value="GFA28389.1"/>
    <property type="molecule type" value="Genomic_DNA"/>
</dbReference>
<feature type="compositionally biased region" description="Polar residues" evidence="2">
    <location>
        <begin position="218"/>
        <end position="231"/>
    </location>
</feature>
<keyword evidence="4" id="KW-0238">DNA-binding</keyword>
<feature type="region of interest" description="Disordered" evidence="2">
    <location>
        <begin position="209"/>
        <end position="243"/>
    </location>
</feature>
<dbReference type="SUPFAM" id="SSF57756">
    <property type="entry name" value="Retrovirus zinc finger-like domains"/>
    <property type="match status" value="1"/>
</dbReference>
<gene>
    <name evidence="4" type="ORF">Tci_600361</name>
</gene>
<dbReference type="AlphaFoldDB" id="A0A699JFM9"/>
<evidence type="ECO:0000256" key="2">
    <source>
        <dbReference type="SAM" id="MobiDB-lite"/>
    </source>
</evidence>
<dbReference type="GO" id="GO:0008270">
    <property type="term" value="F:zinc ion binding"/>
    <property type="evidence" value="ECO:0007669"/>
    <property type="project" value="UniProtKB-KW"/>
</dbReference>
<organism evidence="4">
    <name type="scientific">Tanacetum cinerariifolium</name>
    <name type="common">Dalmatian daisy</name>
    <name type="synonym">Chrysanthemum cinerariifolium</name>
    <dbReference type="NCBI Taxonomy" id="118510"/>
    <lineage>
        <taxon>Eukaryota</taxon>
        <taxon>Viridiplantae</taxon>
        <taxon>Streptophyta</taxon>
        <taxon>Embryophyta</taxon>
        <taxon>Tracheophyta</taxon>
        <taxon>Spermatophyta</taxon>
        <taxon>Magnoliopsida</taxon>
        <taxon>eudicotyledons</taxon>
        <taxon>Gunneridae</taxon>
        <taxon>Pentapetalae</taxon>
        <taxon>asterids</taxon>
        <taxon>campanulids</taxon>
        <taxon>Asterales</taxon>
        <taxon>Asteraceae</taxon>
        <taxon>Asteroideae</taxon>
        <taxon>Anthemideae</taxon>
        <taxon>Anthemidinae</taxon>
        <taxon>Tanacetum</taxon>
    </lineage>
</organism>
<proteinExistence type="predicted"/>
<dbReference type="Gene3D" id="4.10.60.10">
    <property type="entry name" value="Zinc finger, CCHC-type"/>
    <property type="match status" value="1"/>
</dbReference>
<keyword evidence="1" id="KW-0863">Zinc-finger</keyword>
<dbReference type="PROSITE" id="PS50158">
    <property type="entry name" value="ZF_CCHC"/>
    <property type="match status" value="1"/>
</dbReference>
<reference evidence="4" key="1">
    <citation type="journal article" date="2019" name="Sci. Rep.">
        <title>Draft genome of Tanacetum cinerariifolium, the natural source of mosquito coil.</title>
        <authorList>
            <person name="Yamashiro T."/>
            <person name="Shiraishi A."/>
            <person name="Satake H."/>
            <person name="Nakayama K."/>
        </authorList>
    </citation>
    <scope>NUCLEOTIDE SEQUENCE</scope>
</reference>
<evidence type="ECO:0000259" key="3">
    <source>
        <dbReference type="PROSITE" id="PS50158"/>
    </source>
</evidence>